<evidence type="ECO:0000313" key="7">
    <source>
        <dbReference type="Proteomes" id="UP000249091"/>
    </source>
</evidence>
<dbReference type="KEGG" id="rcr:NCTC10994_01534"/>
<protein>
    <submittedName>
        <fullName evidence="6">Putative TetR family transcriptional regulator</fullName>
    </submittedName>
</protein>
<dbReference type="InterPro" id="IPR001647">
    <property type="entry name" value="HTH_TetR"/>
</dbReference>
<dbReference type="GO" id="GO:0000976">
    <property type="term" value="F:transcription cis-regulatory region binding"/>
    <property type="evidence" value="ECO:0007669"/>
    <property type="project" value="TreeGrafter"/>
</dbReference>
<dbReference type="InterPro" id="IPR050109">
    <property type="entry name" value="HTH-type_TetR-like_transc_reg"/>
</dbReference>
<dbReference type="EMBL" id="LS483468">
    <property type="protein sequence ID" value="SQI30379.1"/>
    <property type="molecule type" value="Genomic_DNA"/>
</dbReference>
<keyword evidence="1" id="KW-0805">Transcription regulation</keyword>
<evidence type="ECO:0000256" key="4">
    <source>
        <dbReference type="PROSITE-ProRule" id="PRU00335"/>
    </source>
</evidence>
<dbReference type="InterPro" id="IPR049445">
    <property type="entry name" value="TetR_SbtR-like_C"/>
</dbReference>
<reference evidence="6 7" key="1">
    <citation type="submission" date="2018-06" db="EMBL/GenBank/DDBJ databases">
        <authorList>
            <consortium name="Pathogen Informatics"/>
            <person name="Doyle S."/>
        </authorList>
    </citation>
    <scope>NUCLEOTIDE SEQUENCE [LARGE SCALE GENOMIC DNA]</scope>
    <source>
        <strain evidence="6 7">NCTC10994</strain>
    </source>
</reference>
<dbReference type="STRING" id="1219011.GCA_001895045_01863"/>
<keyword evidence="2 4" id="KW-0238">DNA-binding</keyword>
<dbReference type="InterPro" id="IPR009057">
    <property type="entry name" value="Homeodomain-like_sf"/>
</dbReference>
<dbReference type="InterPro" id="IPR036271">
    <property type="entry name" value="Tet_transcr_reg_TetR-rel_C_sf"/>
</dbReference>
<evidence type="ECO:0000313" key="6">
    <source>
        <dbReference type="EMBL" id="SQI30379.1"/>
    </source>
</evidence>
<dbReference type="PROSITE" id="PS50977">
    <property type="entry name" value="HTH_TETR_2"/>
    <property type="match status" value="1"/>
</dbReference>
<dbReference type="PRINTS" id="PR00455">
    <property type="entry name" value="HTHTETR"/>
</dbReference>
<dbReference type="GO" id="GO:0003700">
    <property type="term" value="F:DNA-binding transcription factor activity"/>
    <property type="evidence" value="ECO:0007669"/>
    <property type="project" value="TreeGrafter"/>
</dbReference>
<gene>
    <name evidence="6" type="ORF">NCTC10994_01534</name>
</gene>
<dbReference type="SUPFAM" id="SSF46689">
    <property type="entry name" value="Homeodomain-like"/>
    <property type="match status" value="1"/>
</dbReference>
<dbReference type="PANTHER" id="PTHR30055">
    <property type="entry name" value="HTH-TYPE TRANSCRIPTIONAL REGULATOR RUTR"/>
    <property type="match status" value="1"/>
</dbReference>
<sequence length="203" mass="21672">MEQPHYLRAVTTGTTERGTMRSDAARRRQAIVREARRLFAAEGSDVALETIAEAAGVGIATLYRNFDSRTALADEVALSILDDMQHAADQALGTIATSPETAWAEYVHRLVGLDLGALAAALAEFVADEISGAVRDSQIRTLDGVERLLAAARAEGLVRSDLGALELVLAIGMITRPQPEVIRAATPNLVPQLVSIFLAGMRP</sequence>
<feature type="domain" description="HTH tetR-type" evidence="5">
    <location>
        <begin position="25"/>
        <end position="84"/>
    </location>
</feature>
<evidence type="ECO:0000256" key="1">
    <source>
        <dbReference type="ARBA" id="ARBA00023015"/>
    </source>
</evidence>
<feature type="DNA-binding region" description="H-T-H motif" evidence="4">
    <location>
        <begin position="47"/>
        <end position="66"/>
    </location>
</feature>
<organism evidence="6 7">
    <name type="scientific">Rhodococcus coprophilus</name>
    <dbReference type="NCBI Taxonomy" id="38310"/>
    <lineage>
        <taxon>Bacteria</taxon>
        <taxon>Bacillati</taxon>
        <taxon>Actinomycetota</taxon>
        <taxon>Actinomycetes</taxon>
        <taxon>Mycobacteriales</taxon>
        <taxon>Nocardiaceae</taxon>
        <taxon>Rhodococcus</taxon>
    </lineage>
</organism>
<evidence type="ECO:0000259" key="5">
    <source>
        <dbReference type="PROSITE" id="PS50977"/>
    </source>
</evidence>
<proteinExistence type="predicted"/>
<dbReference type="AlphaFoldDB" id="A0A2X4TVM7"/>
<keyword evidence="7" id="KW-1185">Reference proteome</keyword>
<dbReference type="Pfam" id="PF00440">
    <property type="entry name" value="TetR_N"/>
    <property type="match status" value="1"/>
</dbReference>
<evidence type="ECO:0000256" key="2">
    <source>
        <dbReference type="ARBA" id="ARBA00023125"/>
    </source>
</evidence>
<dbReference type="SUPFAM" id="SSF48498">
    <property type="entry name" value="Tetracyclin repressor-like, C-terminal domain"/>
    <property type="match status" value="1"/>
</dbReference>
<dbReference type="Gene3D" id="1.10.357.10">
    <property type="entry name" value="Tetracycline Repressor, domain 2"/>
    <property type="match status" value="1"/>
</dbReference>
<name>A0A2X4TVM7_9NOCA</name>
<dbReference type="Proteomes" id="UP000249091">
    <property type="component" value="Chromosome 1"/>
</dbReference>
<keyword evidence="3" id="KW-0804">Transcription</keyword>
<accession>A0A2X4TVM7</accession>
<dbReference type="PANTHER" id="PTHR30055:SF234">
    <property type="entry name" value="HTH-TYPE TRANSCRIPTIONAL REGULATOR BETI"/>
    <property type="match status" value="1"/>
</dbReference>
<dbReference type="Pfam" id="PF21597">
    <property type="entry name" value="TetR_C_43"/>
    <property type="match status" value="1"/>
</dbReference>
<evidence type="ECO:0000256" key="3">
    <source>
        <dbReference type="ARBA" id="ARBA00023163"/>
    </source>
</evidence>